<dbReference type="FunFam" id="1.25.40.10:FF:000242">
    <property type="entry name" value="Pentatricopeptide repeat-containing protein"/>
    <property type="match status" value="1"/>
</dbReference>
<dbReference type="PANTHER" id="PTHR47926">
    <property type="entry name" value="PENTATRICOPEPTIDE REPEAT-CONTAINING PROTEIN"/>
    <property type="match status" value="1"/>
</dbReference>
<feature type="repeat" description="PPR" evidence="2">
    <location>
        <begin position="71"/>
        <end position="105"/>
    </location>
</feature>
<feature type="repeat" description="PPR" evidence="2">
    <location>
        <begin position="172"/>
        <end position="202"/>
    </location>
</feature>
<dbReference type="OrthoDB" id="185373at2759"/>
<evidence type="ECO:0000256" key="2">
    <source>
        <dbReference type="PROSITE-ProRule" id="PRU00708"/>
    </source>
</evidence>
<dbReference type="EMBL" id="KE345743">
    <property type="protein sequence ID" value="EXC13338.1"/>
    <property type="molecule type" value="Genomic_DNA"/>
</dbReference>
<dbReference type="PANTHER" id="PTHR47926:SF540">
    <property type="entry name" value="PENTATRICOPEPTIDE REPEAT-CONTAINING PROTEIN"/>
    <property type="match status" value="1"/>
</dbReference>
<dbReference type="PROSITE" id="PS51375">
    <property type="entry name" value="PPR"/>
    <property type="match status" value="4"/>
</dbReference>
<dbReference type="GO" id="GO:0003723">
    <property type="term" value="F:RNA binding"/>
    <property type="evidence" value="ECO:0007669"/>
    <property type="project" value="InterPro"/>
</dbReference>
<evidence type="ECO:0000313" key="4">
    <source>
        <dbReference type="Proteomes" id="UP000030645"/>
    </source>
</evidence>
<feature type="repeat" description="PPR" evidence="2">
    <location>
        <begin position="305"/>
        <end position="339"/>
    </location>
</feature>
<organism evidence="3 4">
    <name type="scientific">Morus notabilis</name>
    <dbReference type="NCBI Taxonomy" id="981085"/>
    <lineage>
        <taxon>Eukaryota</taxon>
        <taxon>Viridiplantae</taxon>
        <taxon>Streptophyta</taxon>
        <taxon>Embryophyta</taxon>
        <taxon>Tracheophyta</taxon>
        <taxon>Spermatophyta</taxon>
        <taxon>Magnoliopsida</taxon>
        <taxon>eudicotyledons</taxon>
        <taxon>Gunneridae</taxon>
        <taxon>Pentapetalae</taxon>
        <taxon>rosids</taxon>
        <taxon>fabids</taxon>
        <taxon>Rosales</taxon>
        <taxon>Moraceae</taxon>
        <taxon>Moreae</taxon>
        <taxon>Morus</taxon>
    </lineage>
</organism>
<keyword evidence="4" id="KW-1185">Reference proteome</keyword>
<dbReference type="InterPro" id="IPR011990">
    <property type="entry name" value="TPR-like_helical_dom_sf"/>
</dbReference>
<dbReference type="KEGG" id="mnt:21395962"/>
<dbReference type="AlphaFoldDB" id="W9RVU5"/>
<evidence type="ECO:0000313" key="3">
    <source>
        <dbReference type="EMBL" id="EXC13338.1"/>
    </source>
</evidence>
<reference evidence="4" key="1">
    <citation type="submission" date="2013-01" db="EMBL/GenBank/DDBJ databases">
        <title>Draft Genome Sequence of a Mulberry Tree, Morus notabilis C.K. Schneid.</title>
        <authorList>
            <person name="He N."/>
            <person name="Zhao S."/>
        </authorList>
    </citation>
    <scope>NUCLEOTIDE SEQUENCE</scope>
</reference>
<dbReference type="InterPro" id="IPR046848">
    <property type="entry name" value="E_motif"/>
</dbReference>
<dbReference type="Proteomes" id="UP000030645">
    <property type="component" value="Unassembled WGS sequence"/>
</dbReference>
<dbReference type="Pfam" id="PF20431">
    <property type="entry name" value="E_motif"/>
    <property type="match status" value="1"/>
</dbReference>
<proteinExistence type="predicted"/>
<accession>W9RVU5</accession>
<dbReference type="InterPro" id="IPR046960">
    <property type="entry name" value="PPR_At4g14850-like_plant"/>
</dbReference>
<dbReference type="Gene3D" id="1.25.40.10">
    <property type="entry name" value="Tetratricopeptide repeat domain"/>
    <property type="match status" value="3"/>
</dbReference>
<dbReference type="InterPro" id="IPR002885">
    <property type="entry name" value="PPR_rpt"/>
</dbReference>
<dbReference type="FunFam" id="1.25.40.10:FF:000921">
    <property type="entry name" value="Pentatricopeptide repeat-containing protein At5g48910"/>
    <property type="match status" value="1"/>
</dbReference>
<feature type="repeat" description="PPR" evidence="2">
    <location>
        <begin position="203"/>
        <end position="237"/>
    </location>
</feature>
<sequence>MGKACRRAERRILRLLHGHKTRKQLPEIHAHFLRHRLDQSNQVLAHFVSVCGSVNKMRYANSVFSRSENPNMLLFNSMIKGYSVCGPFEQSLRLFSVMKSRGVWPDEYTFVPLLKACSSLREYRTGQCVRSQVFRGGFECFGSIQIGIVELCVSCLRMDDAKKMFDEMPRRDVIVWNLMVRGFCKAGNVYVGLDLFRQMSHRSVVSWNSMISCLAQSGRDGEAVVLFGQMRDQGFEPDEATVVAVLPVCARLGSVGVGQWIHSYADSRGLLREVISVGNSLVDFYCKCGDLGSASSIFNRMHRKDVVSWNVMISGLAFNGEGQRGVELFEEMVEKAMNPNEAIFVAVLACCAHAGLVEKGRHVFALMNRRHKIRPKLEHYGCMVDILGRGGCVKEAHDLIRSMPIKPNAALWGSLLSSCRTYGDLELAEIALNELINLEPCNSGNYILLSNMYAEEGRWNKVEKVRDLMKEKCVKKASGQSSVGFG</sequence>
<dbReference type="eggNOG" id="KOG4197">
    <property type="taxonomic scope" value="Eukaryota"/>
</dbReference>
<gene>
    <name evidence="3" type="ORF">L484_012766</name>
</gene>
<dbReference type="GO" id="GO:0009451">
    <property type="term" value="P:RNA modification"/>
    <property type="evidence" value="ECO:0007669"/>
    <property type="project" value="InterPro"/>
</dbReference>
<protein>
    <recommendedName>
        <fullName evidence="5">Pentatricopeptide repeat-containing protein</fullName>
    </recommendedName>
</protein>
<dbReference type="Pfam" id="PF01535">
    <property type="entry name" value="PPR"/>
    <property type="match status" value="3"/>
</dbReference>
<evidence type="ECO:0008006" key="5">
    <source>
        <dbReference type="Google" id="ProtNLM"/>
    </source>
</evidence>
<dbReference type="NCBIfam" id="TIGR00756">
    <property type="entry name" value="PPR"/>
    <property type="match status" value="5"/>
</dbReference>
<keyword evidence="1" id="KW-0677">Repeat</keyword>
<name>W9RVU5_9ROSA</name>
<evidence type="ECO:0000256" key="1">
    <source>
        <dbReference type="ARBA" id="ARBA00022737"/>
    </source>
</evidence>
<dbReference type="Pfam" id="PF13041">
    <property type="entry name" value="PPR_2"/>
    <property type="match status" value="3"/>
</dbReference>